<dbReference type="EMBL" id="QZEZ01000007">
    <property type="protein sequence ID" value="RJK94239.1"/>
    <property type="molecule type" value="Genomic_DNA"/>
</dbReference>
<feature type="transmembrane region" description="Helical" evidence="8">
    <location>
        <begin position="248"/>
        <end position="270"/>
    </location>
</feature>
<feature type="transmembrane region" description="Helical" evidence="8">
    <location>
        <begin position="324"/>
        <end position="347"/>
    </location>
</feature>
<dbReference type="Pfam" id="PF03176">
    <property type="entry name" value="MMPL"/>
    <property type="match status" value="2"/>
</dbReference>
<feature type="transmembrane region" description="Helical" evidence="8">
    <location>
        <begin position="561"/>
        <end position="582"/>
    </location>
</feature>
<feature type="transmembrane region" description="Helical" evidence="8">
    <location>
        <begin position="380"/>
        <end position="398"/>
    </location>
</feature>
<keyword evidence="4 8" id="KW-0812">Transmembrane</keyword>
<gene>
    <name evidence="10" type="ORF">D5H78_14695</name>
</gene>
<keyword evidence="6 8" id="KW-0472">Membrane</keyword>
<evidence type="ECO:0000256" key="4">
    <source>
        <dbReference type="ARBA" id="ARBA00022692"/>
    </source>
</evidence>
<dbReference type="InterPro" id="IPR050545">
    <property type="entry name" value="Mycobact_MmpL"/>
</dbReference>
<comment type="caution">
    <text evidence="10">The sequence shown here is derived from an EMBL/GenBank/DDBJ whole genome shotgun (WGS) entry which is preliminary data.</text>
</comment>
<dbReference type="AlphaFoldDB" id="A0A3A3YWF4"/>
<feature type="transmembrane region" description="Helical" evidence="8">
    <location>
        <begin position="537"/>
        <end position="554"/>
    </location>
</feature>
<evidence type="ECO:0000256" key="1">
    <source>
        <dbReference type="ARBA" id="ARBA00004651"/>
    </source>
</evidence>
<comment type="subcellular location">
    <subcellularLocation>
        <location evidence="1">Cell membrane</location>
        <topology evidence="1">Multi-pass membrane protein</topology>
    </subcellularLocation>
</comment>
<dbReference type="Proteomes" id="UP000265614">
    <property type="component" value="Unassembled WGS sequence"/>
</dbReference>
<sequence>MASTTTQHDTGTGGPGGPRGRRVHWRRALLPALVLGVFLLVVAPVAGTLSGKLTSVTENDQAAFLPDSAESTRSLELETAFAGDQDIPALLVWERPGGLAPEDLAAVEEALARVAAVDGLAGPVSPPVPSEDGEAVQAVVPLPGDNSAFETLPGVVEDIAAAAAVDGLPSYVTGPGGQFADFAAAFEGIDGRLLVTTVSVVLVILLLIYRSPVFVPVLLSAGIALVVAQAVVYLLADADVLTVDGQSQGILSVLVLGAGTDYALLLISRFKEELHREDSWSRAMRTALRGAFPPILASAATVILGLLCLLLSDLNSNKSLGPVGAIGIAASLLAMTVLLPALLMVAGRYWFFPFVPRHDEVVDHDRGFWGRVAGLVGRRARAVAAVTTVVLAGAALFTTQLDASGLTTEEQFTTEVDSVAGQEVLARHFPAGTGVPVSVIGPQEEADRLVDVVAGVPGVAQAALRTPSPDGTGEPVVVDGQVQVQALLEDASDSPAAEGTVLRLRSAVDEVGTDVLVGGGTAVLYDVQQESARDTRVIIPAILVVVFLVLTVLLRSLLAPLLLVATVVLSFLATLGVCALVFEHVFGFAGADPSFPLFAFVFLVALGIDYNIFLMTRVREESQVLGTRRGTLVGLAVTGGVITSAGVVLAATFSALGVLPLVFLAELGFAVAFGVLLDTLVVRSLLVPALVHELGDRTWWPVGLRREPAPAVPPLPRQAGTGSA</sequence>
<evidence type="ECO:0000256" key="7">
    <source>
        <dbReference type="SAM" id="MobiDB-lite"/>
    </source>
</evidence>
<comment type="similarity">
    <text evidence="2">Belongs to the resistance-nodulation-cell division (RND) (TC 2.A.6) family. MmpL subfamily.</text>
</comment>
<feature type="domain" description="Membrane transport protein MMPL" evidence="9">
    <location>
        <begin position="64"/>
        <end position="381"/>
    </location>
</feature>
<evidence type="ECO:0000256" key="3">
    <source>
        <dbReference type="ARBA" id="ARBA00022475"/>
    </source>
</evidence>
<feature type="transmembrane region" description="Helical" evidence="8">
    <location>
        <begin position="28"/>
        <end position="47"/>
    </location>
</feature>
<feature type="transmembrane region" description="Helical" evidence="8">
    <location>
        <begin position="216"/>
        <end position="236"/>
    </location>
</feature>
<evidence type="ECO:0000313" key="10">
    <source>
        <dbReference type="EMBL" id="RJK94239.1"/>
    </source>
</evidence>
<feature type="domain" description="Membrane transport protein MMPL" evidence="9">
    <location>
        <begin position="445"/>
        <end position="702"/>
    </location>
</feature>
<evidence type="ECO:0000313" key="11">
    <source>
        <dbReference type="Proteomes" id="UP000265614"/>
    </source>
</evidence>
<reference evidence="10 11" key="1">
    <citation type="submission" date="2018-09" db="EMBL/GenBank/DDBJ databases">
        <title>YIM 75000 draft genome.</title>
        <authorList>
            <person name="Tang S."/>
            <person name="Feng Y."/>
        </authorList>
    </citation>
    <scope>NUCLEOTIDE SEQUENCE [LARGE SCALE GENOMIC DNA]</scope>
    <source>
        <strain evidence="10 11">YIM 75000</strain>
    </source>
</reference>
<accession>A0A3A3YWF4</accession>
<feature type="transmembrane region" description="Helical" evidence="8">
    <location>
        <begin position="594"/>
        <end position="614"/>
    </location>
</feature>
<keyword evidence="11" id="KW-1185">Reference proteome</keyword>
<evidence type="ECO:0000256" key="5">
    <source>
        <dbReference type="ARBA" id="ARBA00022989"/>
    </source>
</evidence>
<dbReference type="GO" id="GO:0005886">
    <property type="term" value="C:plasma membrane"/>
    <property type="evidence" value="ECO:0007669"/>
    <property type="project" value="UniProtKB-SubCell"/>
</dbReference>
<protein>
    <submittedName>
        <fullName evidence="10">MMPL family transporter</fullName>
    </submittedName>
</protein>
<keyword evidence="5 8" id="KW-1133">Transmembrane helix</keyword>
<evidence type="ECO:0000256" key="6">
    <source>
        <dbReference type="ARBA" id="ARBA00023136"/>
    </source>
</evidence>
<dbReference type="InterPro" id="IPR004869">
    <property type="entry name" value="MMPL_dom"/>
</dbReference>
<name>A0A3A3YWF4_9ACTN</name>
<dbReference type="SUPFAM" id="SSF82866">
    <property type="entry name" value="Multidrug efflux transporter AcrB transmembrane domain"/>
    <property type="match status" value="2"/>
</dbReference>
<dbReference type="OrthoDB" id="2365435at2"/>
<dbReference type="PANTHER" id="PTHR33406">
    <property type="entry name" value="MEMBRANE PROTEIN MJ1562-RELATED"/>
    <property type="match status" value="1"/>
</dbReference>
<feature type="transmembrane region" description="Helical" evidence="8">
    <location>
        <begin position="635"/>
        <end position="663"/>
    </location>
</feature>
<evidence type="ECO:0000256" key="2">
    <source>
        <dbReference type="ARBA" id="ARBA00010157"/>
    </source>
</evidence>
<proteinExistence type="inferred from homology"/>
<organism evidence="10 11">
    <name type="scientific">Vallicoccus soli</name>
    <dbReference type="NCBI Taxonomy" id="2339232"/>
    <lineage>
        <taxon>Bacteria</taxon>
        <taxon>Bacillati</taxon>
        <taxon>Actinomycetota</taxon>
        <taxon>Actinomycetes</taxon>
        <taxon>Motilibacterales</taxon>
        <taxon>Vallicoccaceae</taxon>
        <taxon>Vallicoccus</taxon>
    </lineage>
</organism>
<evidence type="ECO:0000256" key="8">
    <source>
        <dbReference type="SAM" id="Phobius"/>
    </source>
</evidence>
<feature type="transmembrane region" description="Helical" evidence="8">
    <location>
        <begin position="191"/>
        <end position="209"/>
    </location>
</feature>
<dbReference type="Gene3D" id="1.20.1640.10">
    <property type="entry name" value="Multidrug efflux transporter AcrB transmembrane domain"/>
    <property type="match status" value="2"/>
</dbReference>
<dbReference type="PANTHER" id="PTHR33406:SF6">
    <property type="entry name" value="MEMBRANE PROTEIN YDGH-RELATED"/>
    <property type="match status" value="1"/>
</dbReference>
<keyword evidence="3" id="KW-1003">Cell membrane</keyword>
<evidence type="ECO:0000259" key="9">
    <source>
        <dbReference type="Pfam" id="PF03176"/>
    </source>
</evidence>
<feature type="region of interest" description="Disordered" evidence="7">
    <location>
        <begin position="1"/>
        <end position="22"/>
    </location>
</feature>
<dbReference type="RefSeq" id="WP_119951248.1">
    <property type="nucleotide sequence ID" value="NZ_QZEZ01000007.1"/>
</dbReference>
<feature type="transmembrane region" description="Helical" evidence="8">
    <location>
        <begin position="291"/>
        <end position="312"/>
    </location>
</feature>